<sequence>MPEDAGATLYRVRTPMAVGFDHPAQRRTRADSLLLRLDAGGTSGLGECAPRAYVTGETTASVTEALQDVPMDAVLRRLRTDDPAALLAALLDRGFAETFGVRGGNNLLCLLETAVLDLLGRRLGLGGEGLVPRDGAPAARPAELPVSQVLDLGLGVEEFLDTRGPFHFVKVKASRDIRRDVRTVTAIRARLGDRVPVLVDANMSWTPEEAPGHLTALRDHGTDYVEEPLAKGSWADLARLRAHGGPRLMLDESVCTPGDLMTAVASKACDLVNIRVAKNGGPVTAGKMIDLARRGGLAFQVGVQVAEVGPLITAGRALAFAHADAVTVEAGQSDRFFPEMVVSPRPAVDRAANTVSPPPGPGFGLEPNAHAAPWAVLCHRAGDPAGWRAAAPGGPDGHHGAEPQDRRPASRTKEHA</sequence>
<feature type="compositionally biased region" description="Low complexity" evidence="2">
    <location>
        <begin position="384"/>
        <end position="393"/>
    </location>
</feature>
<keyword evidence="5" id="KW-1185">Reference proteome</keyword>
<dbReference type="InterPro" id="IPR036849">
    <property type="entry name" value="Enolase-like_C_sf"/>
</dbReference>
<proteinExistence type="predicted"/>
<dbReference type="PANTHER" id="PTHR48073">
    <property type="entry name" value="O-SUCCINYLBENZOATE SYNTHASE-RELATED"/>
    <property type="match status" value="1"/>
</dbReference>
<reference evidence="5" key="1">
    <citation type="journal article" date="2019" name="Int. J. Syst. Evol. Microbiol.">
        <title>The Global Catalogue of Microorganisms (GCM) 10K type strain sequencing project: providing services to taxonomists for standard genome sequencing and annotation.</title>
        <authorList>
            <consortium name="The Broad Institute Genomics Platform"/>
            <consortium name="The Broad Institute Genome Sequencing Center for Infectious Disease"/>
            <person name="Wu L."/>
            <person name="Ma J."/>
        </authorList>
    </citation>
    <scope>NUCLEOTIDE SEQUENCE [LARGE SCALE GENOMIC DNA]</scope>
    <source>
        <strain evidence="5">JCM 16956</strain>
    </source>
</reference>
<organism evidence="4 5">
    <name type="scientific">Streptomyces gulbargensis</name>
    <dbReference type="NCBI Taxonomy" id="364901"/>
    <lineage>
        <taxon>Bacteria</taxon>
        <taxon>Bacillati</taxon>
        <taxon>Actinomycetota</taxon>
        <taxon>Actinomycetes</taxon>
        <taxon>Kitasatosporales</taxon>
        <taxon>Streptomycetaceae</taxon>
        <taxon>Streptomyces</taxon>
    </lineage>
</organism>
<dbReference type="Proteomes" id="UP001501000">
    <property type="component" value="Unassembled WGS sequence"/>
</dbReference>
<feature type="compositionally biased region" description="Basic and acidic residues" evidence="2">
    <location>
        <begin position="396"/>
        <end position="416"/>
    </location>
</feature>
<evidence type="ECO:0000256" key="2">
    <source>
        <dbReference type="SAM" id="MobiDB-lite"/>
    </source>
</evidence>
<dbReference type="RefSeq" id="WP_345286610.1">
    <property type="nucleotide sequence ID" value="NZ_BAABAJ010000022.1"/>
</dbReference>
<keyword evidence="1" id="KW-0479">Metal-binding</keyword>
<dbReference type="SFLD" id="SFLDS00001">
    <property type="entry name" value="Enolase"/>
    <property type="match status" value="1"/>
</dbReference>
<dbReference type="InterPro" id="IPR018110">
    <property type="entry name" value="Mandel_Rmase/mucon_lact_enz_CS"/>
</dbReference>
<dbReference type="SUPFAM" id="SSF51604">
    <property type="entry name" value="Enolase C-terminal domain-like"/>
    <property type="match status" value="1"/>
</dbReference>
<dbReference type="Gene3D" id="3.30.390.10">
    <property type="entry name" value="Enolase-like, N-terminal domain"/>
    <property type="match status" value="1"/>
</dbReference>
<dbReference type="InterPro" id="IPR013342">
    <property type="entry name" value="Mandelate_racemase_C"/>
</dbReference>
<comment type="caution">
    <text evidence="4">The sequence shown here is derived from an EMBL/GenBank/DDBJ whole genome shotgun (WGS) entry which is preliminary data.</text>
</comment>
<name>A0ABP7N3G0_9ACTN</name>
<evidence type="ECO:0000313" key="5">
    <source>
        <dbReference type="Proteomes" id="UP001501000"/>
    </source>
</evidence>
<feature type="domain" description="Mandelate racemase/muconate lactonizing enzyme C-terminal" evidence="3">
    <location>
        <begin position="156"/>
        <end position="247"/>
    </location>
</feature>
<dbReference type="SUPFAM" id="SSF54826">
    <property type="entry name" value="Enolase N-terminal domain-like"/>
    <property type="match status" value="1"/>
</dbReference>
<dbReference type="Pfam" id="PF13378">
    <property type="entry name" value="MR_MLE_C"/>
    <property type="match status" value="1"/>
</dbReference>
<gene>
    <name evidence="4" type="ORF">GCM10022244_49990</name>
</gene>
<accession>A0ABP7N3G0</accession>
<evidence type="ECO:0000259" key="3">
    <source>
        <dbReference type="SMART" id="SM00922"/>
    </source>
</evidence>
<dbReference type="PROSITE" id="PS00909">
    <property type="entry name" value="MR_MLE_2"/>
    <property type="match status" value="1"/>
</dbReference>
<evidence type="ECO:0000256" key="1">
    <source>
        <dbReference type="ARBA" id="ARBA00022723"/>
    </source>
</evidence>
<dbReference type="PANTHER" id="PTHR48073:SF2">
    <property type="entry name" value="O-SUCCINYLBENZOATE SYNTHASE"/>
    <property type="match status" value="1"/>
</dbReference>
<dbReference type="InterPro" id="IPR029017">
    <property type="entry name" value="Enolase-like_N"/>
</dbReference>
<evidence type="ECO:0000313" key="4">
    <source>
        <dbReference type="EMBL" id="GAA3935597.1"/>
    </source>
</evidence>
<dbReference type="Gene3D" id="3.20.20.120">
    <property type="entry name" value="Enolase-like C-terminal domain"/>
    <property type="match status" value="1"/>
</dbReference>
<feature type="region of interest" description="Disordered" evidence="2">
    <location>
        <begin position="384"/>
        <end position="416"/>
    </location>
</feature>
<dbReference type="EMBL" id="BAABAJ010000022">
    <property type="protein sequence ID" value="GAA3935597.1"/>
    <property type="molecule type" value="Genomic_DNA"/>
</dbReference>
<protein>
    <submittedName>
        <fullName evidence="4">Dipeptide epimerase</fullName>
    </submittedName>
</protein>
<dbReference type="InterPro" id="IPR029065">
    <property type="entry name" value="Enolase_C-like"/>
</dbReference>
<dbReference type="SMART" id="SM00922">
    <property type="entry name" value="MR_MLE"/>
    <property type="match status" value="1"/>
</dbReference>